<dbReference type="GO" id="GO:0043190">
    <property type="term" value="C:ATP-binding cassette (ABC) transporter complex"/>
    <property type="evidence" value="ECO:0007669"/>
    <property type="project" value="TreeGrafter"/>
</dbReference>
<dbReference type="PANTHER" id="PTHR33529:SF7">
    <property type="entry name" value="LIPOPOLYSACCHARIDE EXPORT SYSTEM PERMEASE PROTEIN LPTF"/>
    <property type="match status" value="1"/>
</dbReference>
<name>A0A1W1D3T0_9ZZZZ</name>
<feature type="transmembrane region" description="Helical" evidence="6">
    <location>
        <begin position="98"/>
        <end position="121"/>
    </location>
</feature>
<evidence type="ECO:0000313" key="7">
    <source>
        <dbReference type="EMBL" id="SFV75066.1"/>
    </source>
</evidence>
<dbReference type="PANTHER" id="PTHR33529">
    <property type="entry name" value="SLR0882 PROTEIN-RELATED"/>
    <property type="match status" value="1"/>
</dbReference>
<keyword evidence="4 6" id="KW-1133">Transmembrane helix</keyword>
<dbReference type="EMBL" id="FPHP01000015">
    <property type="protein sequence ID" value="SFV75066.1"/>
    <property type="molecule type" value="Genomic_DNA"/>
</dbReference>
<evidence type="ECO:0000256" key="1">
    <source>
        <dbReference type="ARBA" id="ARBA00004651"/>
    </source>
</evidence>
<reference evidence="7" key="1">
    <citation type="submission" date="2016-10" db="EMBL/GenBank/DDBJ databases">
        <authorList>
            <person name="de Groot N.N."/>
        </authorList>
    </citation>
    <scope>NUCLEOTIDE SEQUENCE</scope>
</reference>
<accession>A0A1W1D3T0</accession>
<dbReference type="AlphaFoldDB" id="A0A1W1D3T0"/>
<feature type="transmembrane region" description="Helical" evidence="6">
    <location>
        <begin position="263"/>
        <end position="283"/>
    </location>
</feature>
<keyword evidence="5 6" id="KW-0472">Membrane</keyword>
<feature type="transmembrane region" description="Helical" evidence="6">
    <location>
        <begin position="312"/>
        <end position="332"/>
    </location>
</feature>
<feature type="transmembrane region" description="Helical" evidence="6">
    <location>
        <begin position="290"/>
        <end position="306"/>
    </location>
</feature>
<organism evidence="7">
    <name type="scientific">hydrothermal vent metagenome</name>
    <dbReference type="NCBI Taxonomy" id="652676"/>
    <lineage>
        <taxon>unclassified sequences</taxon>
        <taxon>metagenomes</taxon>
        <taxon>ecological metagenomes</taxon>
    </lineage>
</organism>
<feature type="transmembrane region" description="Helical" evidence="6">
    <location>
        <begin position="53"/>
        <end position="78"/>
    </location>
</feature>
<comment type="subcellular location">
    <subcellularLocation>
        <location evidence="1">Cell membrane</location>
        <topology evidence="1">Multi-pass membrane protein</topology>
    </subcellularLocation>
</comment>
<dbReference type="Pfam" id="PF03739">
    <property type="entry name" value="LptF_LptG"/>
    <property type="match status" value="1"/>
</dbReference>
<dbReference type="InterPro" id="IPR005495">
    <property type="entry name" value="LptG/LptF_permease"/>
</dbReference>
<feature type="transmembrane region" description="Helical" evidence="6">
    <location>
        <begin position="12"/>
        <end position="33"/>
    </location>
</feature>
<evidence type="ECO:0000256" key="6">
    <source>
        <dbReference type="SAM" id="Phobius"/>
    </source>
</evidence>
<gene>
    <name evidence="7" type="ORF">MNB_SM-3-742</name>
</gene>
<evidence type="ECO:0000256" key="4">
    <source>
        <dbReference type="ARBA" id="ARBA00022989"/>
    </source>
</evidence>
<keyword evidence="3 6" id="KW-0812">Transmembrane</keyword>
<keyword evidence="2" id="KW-1003">Cell membrane</keyword>
<proteinExistence type="predicted"/>
<dbReference type="GO" id="GO:0015920">
    <property type="term" value="P:lipopolysaccharide transport"/>
    <property type="evidence" value="ECO:0007669"/>
    <property type="project" value="TreeGrafter"/>
</dbReference>
<evidence type="ECO:0000256" key="2">
    <source>
        <dbReference type="ARBA" id="ARBA00022475"/>
    </source>
</evidence>
<sequence>MNKLEKYIIDNIFTTFISIFLSLFMIASLVFLIKLATWTAVIKLDVLEMGKMYLFVLPEILFFILPITFFVSSVLALFRLSNDNEMVVVFALGIGPKFLLRIIAKVALFLGLLLLFDYLFIVPHTRVLSDNFYDYKKGEAQLNISASEYGHKFGDWLLYIGKADKKARSYEDIFLFNKGKDEEMLITAKKAQIINDDGILRLKLKRGEANTYSKKKFSQINFQEMYINDILKISQTHYKSVIDYWLSNKKRKTKRSMLITNTLLSLFPLLSIFLIVSIGVVHAREQKGKTYFYIFLSLITFFGLTLGLQKILVYYTIPFVMIVWFFGTYMIYKKTIAKRF</sequence>
<protein>
    <submittedName>
        <fullName evidence="7">Predicted permease YjgP/YjgQ family</fullName>
    </submittedName>
</protein>
<evidence type="ECO:0000256" key="3">
    <source>
        <dbReference type="ARBA" id="ARBA00022692"/>
    </source>
</evidence>
<evidence type="ECO:0000256" key="5">
    <source>
        <dbReference type="ARBA" id="ARBA00023136"/>
    </source>
</evidence>